<dbReference type="Proteomes" id="UP001338125">
    <property type="component" value="Unassembled WGS sequence"/>
</dbReference>
<organism evidence="2 3">
    <name type="scientific">Cladobotryum mycophilum</name>
    <dbReference type="NCBI Taxonomy" id="491253"/>
    <lineage>
        <taxon>Eukaryota</taxon>
        <taxon>Fungi</taxon>
        <taxon>Dikarya</taxon>
        <taxon>Ascomycota</taxon>
        <taxon>Pezizomycotina</taxon>
        <taxon>Sordariomycetes</taxon>
        <taxon>Hypocreomycetidae</taxon>
        <taxon>Hypocreales</taxon>
        <taxon>Hypocreaceae</taxon>
        <taxon>Cladobotryum</taxon>
    </lineage>
</organism>
<dbReference type="InterPro" id="IPR001853">
    <property type="entry name" value="DSBA-like_thioredoxin_dom"/>
</dbReference>
<sequence length="263" mass="29076">MAGQRANMPRPELRFEVRSSIQKVQLSKSTENPHCKRHNFEQGGSIHFHHPVCRLRHRLSLVLRRAQAAPPGPTDLAATAPDLFGYLHRYLLPFQLNPYAASADKRQFYSEKFGADRVALIHERLNAVGQQVGINFKFGGRIGNTRDSHRLVHLSKKYGQETHLKAVDGLFAAYFENEGDIMDAAVLKQVATGAGIPEADFQRAIVDSDEGGAEVDQQAGSARASGVSGVPDFTIQDRFHLSGSRDATEFVAVFEKVKALEVE</sequence>
<proteinExistence type="predicted"/>
<feature type="domain" description="DSBA-like thioredoxin" evidence="1">
    <location>
        <begin position="115"/>
        <end position="248"/>
    </location>
</feature>
<comment type="caution">
    <text evidence="2">The sequence shown here is derived from an EMBL/GenBank/DDBJ whole genome shotgun (WGS) entry which is preliminary data.</text>
</comment>
<dbReference type="EMBL" id="JAVFKD010000004">
    <property type="protein sequence ID" value="KAK5996168.1"/>
    <property type="molecule type" value="Genomic_DNA"/>
</dbReference>
<evidence type="ECO:0000313" key="3">
    <source>
        <dbReference type="Proteomes" id="UP001338125"/>
    </source>
</evidence>
<keyword evidence="3" id="KW-1185">Reference proteome</keyword>
<dbReference type="Gene3D" id="3.40.30.10">
    <property type="entry name" value="Glutaredoxin"/>
    <property type="match status" value="1"/>
</dbReference>
<dbReference type="Pfam" id="PF01323">
    <property type="entry name" value="DSBA"/>
    <property type="match status" value="1"/>
</dbReference>
<dbReference type="PANTHER" id="PTHR13887">
    <property type="entry name" value="GLUTATHIONE S-TRANSFERASE KAPPA"/>
    <property type="match status" value="1"/>
</dbReference>
<evidence type="ECO:0000259" key="1">
    <source>
        <dbReference type="Pfam" id="PF01323"/>
    </source>
</evidence>
<reference evidence="2 3" key="1">
    <citation type="submission" date="2024-01" db="EMBL/GenBank/DDBJ databases">
        <title>Complete genome of Cladobotryum mycophilum ATHUM6906.</title>
        <authorList>
            <person name="Christinaki A.C."/>
            <person name="Myridakis A.I."/>
            <person name="Kouvelis V.N."/>
        </authorList>
    </citation>
    <scope>NUCLEOTIDE SEQUENCE [LARGE SCALE GENOMIC DNA]</scope>
    <source>
        <strain evidence="2 3">ATHUM6906</strain>
    </source>
</reference>
<evidence type="ECO:0000313" key="2">
    <source>
        <dbReference type="EMBL" id="KAK5996168.1"/>
    </source>
</evidence>
<accession>A0ABR0SVK6</accession>
<dbReference type="SUPFAM" id="SSF52833">
    <property type="entry name" value="Thioredoxin-like"/>
    <property type="match status" value="1"/>
</dbReference>
<protein>
    <recommendedName>
        <fullName evidence="1">DSBA-like thioredoxin domain-containing protein</fullName>
    </recommendedName>
</protein>
<name>A0ABR0SVK6_9HYPO</name>
<dbReference type="InterPro" id="IPR036249">
    <property type="entry name" value="Thioredoxin-like_sf"/>
</dbReference>
<dbReference type="PANTHER" id="PTHR13887:SF41">
    <property type="entry name" value="THIOREDOXIN SUPERFAMILY PROTEIN"/>
    <property type="match status" value="1"/>
</dbReference>
<gene>
    <name evidence="2" type="ORF">PT974_04596</name>
</gene>